<evidence type="ECO:0000259" key="2">
    <source>
        <dbReference type="Pfam" id="PF25191"/>
    </source>
</evidence>
<dbReference type="InterPro" id="IPR057154">
    <property type="entry name" value="DUF7832"/>
</dbReference>
<dbReference type="InterPro" id="IPR011990">
    <property type="entry name" value="TPR-like_helical_dom_sf"/>
</dbReference>
<evidence type="ECO:0000313" key="4">
    <source>
        <dbReference type="Proteomes" id="UP000824193"/>
    </source>
</evidence>
<dbReference type="Pfam" id="PF25191">
    <property type="entry name" value="DUF7832"/>
    <property type="match status" value="1"/>
</dbReference>
<gene>
    <name evidence="3" type="ORF">H9865_11790</name>
</gene>
<feature type="domain" description="DUF7832" evidence="2">
    <location>
        <begin position="977"/>
        <end position="1080"/>
    </location>
</feature>
<sequence>MDLLEQCRLWHEAEEHEKIVQALEALPEEQRTAATDMELARAYNNLAQLDEPEGREMLLRALELMARHESDCPDPYSWNFRMGYACYYLDREAAALSYLERALELHPGDSPQRNSREEIRQLIDDCRRRLTLPRFQRPFRRRAVEAWAEFARREAQVRSLLDEGEQSKAEKLAEGALNLAFARPEFALRRGEGYELVFFPGGDRARLLQLAQFVRQAPAPLAQHWKVSVDLASMEDVPGAPEQGETDDPAASLENCYVTYHLEPNEDPDADWRLDTIAGSTRCPALVRQYLAGESGAVDLLHDDGAAAGFICWPLGGSAPEERGAQAFALRGQLEEALAAAAGPDKVTLLGGAMGLFCGYLDLIAWDLPAVLDAAAEFFAASGVAWGSFHSFRRDVGTVRLWNAEEEKEAPVHPETGSLLSPGDIEAMESYLEASSGYFYQVLQYLTDFIEKGRQEGRFSERQARRDLQIALWYAYACLNVDEYEYYYRAAQWLPASEPAAKGCGTWYYRYAAALMYCGRLEEARQYAEQGTVEEPDYPWAWLLTAKLRSHFGEKEAALAAVERGLELVPGDYEFLTLRREIEAGASLEQMENHWIDPDFDQKLQAGQDEGAAAKQQAISCMVLDEAGLADFFELFAPAEEDYSPSAPYCTFHRTVEGRRVEVVFLMNEAGLSKLGRDWLRLQRDRLDSGCWLAPADPEGGPGKLETVLFGLDRGVRLLGRSKSAEGGRFQVLLNEDGTPASCEWWGRQEQAEDEEPTPQWVYTEHQMELVEEHIRRHVGPFDQVLHELVSPDIHVDLCVVPPDDDRNFYTIITMGMGARRMNVPPELAGHRLERAELAIALPPDWKLDQESLQDERWYWPLRLLKSLARLPGACNTWLGWGHTVDNQEPYAPDTGLCAALLVGLQGVLPGGDVCPLSGEDEINFYQVIPLHRAEMEFKQENGAEALLDHMDGVSFVVMPDRPCAWLEEQDPDAFLLDNAAWHLQSLHEKHLAVEPAAAYGHLAIYLRWCIERGLMSGEFLAGHEALVQAVLQDGAAADLRPFIRDELGGKLWSNLFSEEGQAFASYYYGENEAPSFPNDVDSWSLDWFGPVRYQSDEFQDEAYLFVPFDEHYYQGMAAVMDRRRASWLAQDIPGDGQPPEPARALMGQLEGRCSYFPPMKDPDPLLAAFNYARRQAIRDKYIPLLLAVEEGLWQSLDGLQVPNEPQTGTKPFARLWGEDGLTRPVVLARVAAAAPWEVFEKLPLGESGPRLAALARRWYEQYGAVPAAMGAGWVEFTLPDMPPEPAASGRDRLALALAGRRPVRLTL</sequence>
<name>A0A9D2AEI4_9FIRM</name>
<comment type="caution">
    <text evidence="3">The sequence shown here is derived from an EMBL/GenBank/DDBJ whole genome shotgun (WGS) entry which is preliminary data.</text>
</comment>
<reference evidence="3" key="1">
    <citation type="journal article" date="2021" name="PeerJ">
        <title>Extensive microbial diversity within the chicken gut microbiome revealed by metagenomics and culture.</title>
        <authorList>
            <person name="Gilroy R."/>
            <person name="Ravi A."/>
            <person name="Getino M."/>
            <person name="Pursley I."/>
            <person name="Horton D.L."/>
            <person name="Alikhan N.F."/>
            <person name="Baker D."/>
            <person name="Gharbi K."/>
            <person name="Hall N."/>
            <person name="Watson M."/>
            <person name="Adriaenssens E.M."/>
            <person name="Foster-Nyarko E."/>
            <person name="Jarju S."/>
            <person name="Secka A."/>
            <person name="Antonio M."/>
            <person name="Oren A."/>
            <person name="Chaudhuri R.R."/>
            <person name="La Ragione R."/>
            <person name="Hildebrand F."/>
            <person name="Pallen M.J."/>
        </authorList>
    </citation>
    <scope>NUCLEOTIDE SEQUENCE</scope>
    <source>
        <strain evidence="3">2239</strain>
    </source>
</reference>
<organism evidence="3 4">
    <name type="scientific">Candidatus Allofournierella pullicola</name>
    <dbReference type="NCBI Taxonomy" id="2838596"/>
    <lineage>
        <taxon>Bacteria</taxon>
        <taxon>Bacillati</taxon>
        <taxon>Bacillota</taxon>
        <taxon>Clostridia</taxon>
        <taxon>Eubacteriales</taxon>
        <taxon>Oscillospiraceae</taxon>
        <taxon>Allofournierella</taxon>
    </lineage>
</organism>
<dbReference type="Proteomes" id="UP000824193">
    <property type="component" value="Unassembled WGS sequence"/>
</dbReference>
<accession>A0A9D2AEI4</accession>
<dbReference type="InterPro" id="IPR019734">
    <property type="entry name" value="TPR_rpt"/>
</dbReference>
<protein>
    <submittedName>
        <fullName evidence="3">Suppressor of fused domain protein</fullName>
    </submittedName>
</protein>
<feature type="domain" description="Suppressor of fused-like" evidence="1">
    <location>
        <begin position="794"/>
        <end position="962"/>
    </location>
</feature>
<proteinExistence type="predicted"/>
<dbReference type="Pfam" id="PF05076">
    <property type="entry name" value="SUFU"/>
    <property type="match status" value="1"/>
</dbReference>
<dbReference type="SMART" id="SM00028">
    <property type="entry name" value="TPR"/>
    <property type="match status" value="3"/>
</dbReference>
<dbReference type="EMBL" id="DXFW01000040">
    <property type="protein sequence ID" value="HIX06759.1"/>
    <property type="molecule type" value="Genomic_DNA"/>
</dbReference>
<dbReference type="InterPro" id="IPR020941">
    <property type="entry name" value="SUFU-like_domain"/>
</dbReference>
<dbReference type="SUPFAM" id="SSF48452">
    <property type="entry name" value="TPR-like"/>
    <property type="match status" value="2"/>
</dbReference>
<evidence type="ECO:0000259" key="1">
    <source>
        <dbReference type="Pfam" id="PF05076"/>
    </source>
</evidence>
<evidence type="ECO:0000313" key="3">
    <source>
        <dbReference type="EMBL" id="HIX06759.1"/>
    </source>
</evidence>
<reference evidence="3" key="2">
    <citation type="submission" date="2021-04" db="EMBL/GenBank/DDBJ databases">
        <authorList>
            <person name="Gilroy R."/>
        </authorList>
    </citation>
    <scope>NUCLEOTIDE SEQUENCE</scope>
    <source>
        <strain evidence="3">2239</strain>
    </source>
</reference>
<dbReference type="Gene3D" id="1.25.40.10">
    <property type="entry name" value="Tetratricopeptide repeat domain"/>
    <property type="match status" value="2"/>
</dbReference>